<comment type="caution">
    <text evidence="14">The sequence shown here is derived from an EMBL/GenBank/DDBJ whole genome shotgun (WGS) entry which is preliminary data.</text>
</comment>
<dbReference type="GO" id="GO:0006694">
    <property type="term" value="P:steroid biosynthetic process"/>
    <property type="evidence" value="ECO:0007669"/>
    <property type="project" value="UniProtKB-KW"/>
</dbReference>
<organism evidence="14 15">
    <name type="scientific">Aspergillus tanneri</name>
    <dbReference type="NCBI Taxonomy" id="1220188"/>
    <lineage>
        <taxon>Eukaryota</taxon>
        <taxon>Fungi</taxon>
        <taxon>Dikarya</taxon>
        <taxon>Ascomycota</taxon>
        <taxon>Pezizomycotina</taxon>
        <taxon>Eurotiomycetes</taxon>
        <taxon>Eurotiomycetidae</taxon>
        <taxon>Eurotiales</taxon>
        <taxon>Aspergillaceae</taxon>
        <taxon>Aspergillus</taxon>
        <taxon>Aspergillus subgen. Circumdati</taxon>
    </lineage>
</organism>
<keyword evidence="10" id="KW-0414">Isoprene biosynthesis</keyword>
<comment type="similarity">
    <text evidence="3">Belongs to the IPP isomerase type 1 family.</text>
</comment>
<dbReference type="UniPathway" id="UPA00059">
    <property type="reaction ID" value="UER00104"/>
</dbReference>
<dbReference type="STRING" id="1220188.A0A4S3JDP6"/>
<evidence type="ECO:0000256" key="3">
    <source>
        <dbReference type="ARBA" id="ARBA00007579"/>
    </source>
</evidence>
<evidence type="ECO:0000256" key="2">
    <source>
        <dbReference type="ARBA" id="ARBA00004826"/>
    </source>
</evidence>
<dbReference type="CDD" id="cd02885">
    <property type="entry name" value="NUDIX_IPP_Isomerase"/>
    <property type="match status" value="1"/>
</dbReference>
<dbReference type="GO" id="GO:0046872">
    <property type="term" value="F:metal ion binding"/>
    <property type="evidence" value="ECO:0007669"/>
    <property type="project" value="UniProtKB-KW"/>
</dbReference>
<dbReference type="SUPFAM" id="SSF55811">
    <property type="entry name" value="Nudix"/>
    <property type="match status" value="1"/>
</dbReference>
<dbReference type="EC" id="5.3.3.2" evidence="4"/>
<reference evidence="14 15" key="1">
    <citation type="submission" date="2019-03" db="EMBL/GenBank/DDBJ databases">
        <title>The genome sequence of a newly discovered highly antifungal drug resistant Aspergillus species, Aspergillus tanneri NIH 1004.</title>
        <authorList>
            <person name="Mounaud S."/>
            <person name="Singh I."/>
            <person name="Joardar V."/>
            <person name="Pakala S."/>
            <person name="Pakala S."/>
            <person name="Venepally P."/>
            <person name="Hoover J."/>
            <person name="Nierman W."/>
            <person name="Chung J."/>
            <person name="Losada L."/>
        </authorList>
    </citation>
    <scope>NUCLEOTIDE SEQUENCE [LARGE SCALE GENOMIC DNA]</scope>
    <source>
        <strain evidence="14 15">NIH1004</strain>
    </source>
</reference>
<dbReference type="FunFam" id="3.90.79.10:FF:000012">
    <property type="entry name" value="Isopentenyl-diphosphate Delta-isomerase 1"/>
    <property type="match status" value="1"/>
</dbReference>
<keyword evidence="15" id="KW-1185">Reference proteome</keyword>
<dbReference type="Gene3D" id="3.90.79.10">
    <property type="entry name" value="Nucleoside Triphosphate Pyrophosphohydrolase"/>
    <property type="match status" value="1"/>
</dbReference>
<evidence type="ECO:0000313" key="15">
    <source>
        <dbReference type="Proteomes" id="UP000308092"/>
    </source>
</evidence>
<comment type="cofactor">
    <cofactor evidence="1">
        <name>Mg(2+)</name>
        <dbReference type="ChEBI" id="CHEBI:18420"/>
    </cofactor>
</comment>
<comment type="pathway">
    <text evidence="2">Isoprenoid biosynthesis; dimethylallyl diphosphate biosynthesis; dimethylallyl diphosphate from isopentenyl diphosphate: step 1/1.</text>
</comment>
<evidence type="ECO:0000256" key="8">
    <source>
        <dbReference type="ARBA" id="ARBA00022955"/>
    </source>
</evidence>
<dbReference type="NCBIfam" id="TIGR02150">
    <property type="entry name" value="IPP_isom_1"/>
    <property type="match status" value="1"/>
</dbReference>
<dbReference type="GO" id="GO:0005737">
    <property type="term" value="C:cytoplasm"/>
    <property type="evidence" value="ECO:0007669"/>
    <property type="project" value="TreeGrafter"/>
</dbReference>
<dbReference type="PANTHER" id="PTHR10885">
    <property type="entry name" value="ISOPENTENYL-DIPHOSPHATE DELTA-ISOMERASE"/>
    <property type="match status" value="1"/>
</dbReference>
<keyword evidence="6" id="KW-0479">Metal-binding</keyword>
<keyword evidence="7" id="KW-0460">Magnesium</keyword>
<evidence type="ECO:0000256" key="11">
    <source>
        <dbReference type="ARBA" id="ARBA00023235"/>
    </source>
</evidence>
<dbReference type="GO" id="GO:0009240">
    <property type="term" value="P:isopentenyl diphosphate biosynthetic process"/>
    <property type="evidence" value="ECO:0007669"/>
    <property type="project" value="TreeGrafter"/>
</dbReference>
<accession>A0A4S3JDP6</accession>
<dbReference type="GO" id="GO:0050992">
    <property type="term" value="P:dimethylallyl diphosphate biosynthetic process"/>
    <property type="evidence" value="ECO:0007669"/>
    <property type="project" value="UniProtKB-UniPathway"/>
</dbReference>
<dbReference type="InterPro" id="IPR015797">
    <property type="entry name" value="NUDIX_hydrolase-like_dom_sf"/>
</dbReference>
<dbReference type="PROSITE" id="PS51462">
    <property type="entry name" value="NUDIX"/>
    <property type="match status" value="1"/>
</dbReference>
<dbReference type="AlphaFoldDB" id="A0A4S3JDP6"/>
<gene>
    <name evidence="14" type="ORF">EYZ11_007165</name>
</gene>
<evidence type="ECO:0000256" key="5">
    <source>
        <dbReference type="ARBA" id="ARBA00022516"/>
    </source>
</evidence>
<dbReference type="Pfam" id="PF00293">
    <property type="entry name" value="NUDIX"/>
    <property type="match status" value="1"/>
</dbReference>
<evidence type="ECO:0000256" key="4">
    <source>
        <dbReference type="ARBA" id="ARBA00012057"/>
    </source>
</evidence>
<sequence length="288" mass="33285">MGAIFSRIFCFVTGQPFYSFQSRITADNVSNLFPDVRALDESAAVCSPEDMGVELKGYDPDQILLMQEMCIVVDDEERQIGMASKKTSLGHLLKNIRRGLLHRAFSVLLFDSQNRLLLQCRASEKITWPDHWTNTCCSHPLAIPGETGLDFCGAILGAKRAAQRKLNHELGISPQQVPLNKLRFMTRMQYQSDYDLTWGEHEGILRHDFFFAERTEADCDIDLSINPNEIRDYRYVTREEFEAMYNDPGVEFTPWFKLMKQAWLSTWWKALEESSLDLYVNDSTHHRL</sequence>
<comment type="catalytic activity">
    <reaction evidence="12">
        <text>isopentenyl diphosphate = dimethylallyl diphosphate</text>
        <dbReference type="Rhea" id="RHEA:23284"/>
        <dbReference type="ChEBI" id="CHEBI:57623"/>
        <dbReference type="ChEBI" id="CHEBI:128769"/>
        <dbReference type="EC" id="5.3.3.2"/>
    </reaction>
    <physiologicalReaction direction="left-to-right" evidence="12">
        <dbReference type="Rhea" id="RHEA:23285"/>
    </physiologicalReaction>
</comment>
<name>A0A4S3JDP6_9EURO</name>
<keyword evidence="5" id="KW-0444">Lipid biosynthesis</keyword>
<evidence type="ECO:0000313" key="14">
    <source>
        <dbReference type="EMBL" id="THC93373.1"/>
    </source>
</evidence>
<dbReference type="PANTHER" id="PTHR10885:SF0">
    <property type="entry name" value="ISOPENTENYL-DIPHOSPHATE DELTA-ISOMERASE"/>
    <property type="match status" value="1"/>
</dbReference>
<evidence type="ECO:0000259" key="13">
    <source>
        <dbReference type="PROSITE" id="PS51462"/>
    </source>
</evidence>
<keyword evidence="11" id="KW-0413">Isomerase</keyword>
<dbReference type="EMBL" id="SOSA01000269">
    <property type="protein sequence ID" value="THC93373.1"/>
    <property type="molecule type" value="Genomic_DNA"/>
</dbReference>
<keyword evidence="8" id="KW-0752">Steroid biosynthesis</keyword>
<dbReference type="InterPro" id="IPR000086">
    <property type="entry name" value="NUDIX_hydrolase_dom"/>
</dbReference>
<evidence type="ECO:0000256" key="7">
    <source>
        <dbReference type="ARBA" id="ARBA00022842"/>
    </source>
</evidence>
<feature type="domain" description="Nudix hydrolase" evidence="13">
    <location>
        <begin position="100"/>
        <end position="258"/>
    </location>
</feature>
<dbReference type="VEuPathDB" id="FungiDB:EYZ11_007165"/>
<evidence type="ECO:0000256" key="10">
    <source>
        <dbReference type="ARBA" id="ARBA00023229"/>
    </source>
</evidence>
<proteinExistence type="inferred from homology"/>
<dbReference type="GO" id="GO:0004452">
    <property type="term" value="F:isopentenyl-diphosphate delta-isomerase activity"/>
    <property type="evidence" value="ECO:0007669"/>
    <property type="project" value="UniProtKB-EC"/>
</dbReference>
<evidence type="ECO:0000256" key="1">
    <source>
        <dbReference type="ARBA" id="ARBA00001946"/>
    </source>
</evidence>
<evidence type="ECO:0000256" key="6">
    <source>
        <dbReference type="ARBA" id="ARBA00022723"/>
    </source>
</evidence>
<evidence type="ECO:0000256" key="12">
    <source>
        <dbReference type="ARBA" id="ARBA00029294"/>
    </source>
</evidence>
<keyword evidence="9" id="KW-0443">Lipid metabolism</keyword>
<evidence type="ECO:0000256" key="9">
    <source>
        <dbReference type="ARBA" id="ARBA00023098"/>
    </source>
</evidence>
<dbReference type="Proteomes" id="UP000308092">
    <property type="component" value="Unassembled WGS sequence"/>
</dbReference>
<protein>
    <recommendedName>
        <fullName evidence="4">isopentenyl-diphosphate Delta-isomerase</fullName>
        <ecNumber evidence="4">5.3.3.2</ecNumber>
    </recommendedName>
</protein>
<dbReference type="InterPro" id="IPR011876">
    <property type="entry name" value="IsopentenylPP_isomerase_typ1"/>
</dbReference>